<dbReference type="InterPro" id="IPR009057">
    <property type="entry name" value="Homeodomain-like_sf"/>
</dbReference>
<reference evidence="6 7" key="1">
    <citation type="submission" date="2015-09" db="EMBL/GenBank/DDBJ databases">
        <authorList>
            <consortium name="Pathogen Informatics"/>
        </authorList>
    </citation>
    <scope>NUCLEOTIDE SEQUENCE [LARGE SCALE GENOMIC DNA]</scope>
    <source>
        <strain evidence="6 7">2789STDY5608840</strain>
    </source>
</reference>
<keyword evidence="4" id="KW-1133">Transmembrane helix</keyword>
<dbReference type="SMART" id="SM00342">
    <property type="entry name" value="HTH_ARAC"/>
    <property type="match status" value="1"/>
</dbReference>
<keyword evidence="4" id="KW-0472">Membrane</keyword>
<dbReference type="EMBL" id="CYZH01000001">
    <property type="protein sequence ID" value="CUN42216.1"/>
    <property type="molecule type" value="Genomic_DNA"/>
</dbReference>
<feature type="domain" description="HTH araC/xylS-type" evidence="5">
    <location>
        <begin position="258"/>
        <end position="364"/>
    </location>
</feature>
<dbReference type="PROSITE" id="PS01124">
    <property type="entry name" value="HTH_ARAC_FAMILY_2"/>
    <property type="match status" value="1"/>
</dbReference>
<dbReference type="GO" id="GO:0043565">
    <property type="term" value="F:sequence-specific DNA binding"/>
    <property type="evidence" value="ECO:0007669"/>
    <property type="project" value="InterPro"/>
</dbReference>
<dbReference type="PANTHER" id="PTHR43280:SF29">
    <property type="entry name" value="ARAC-FAMILY TRANSCRIPTIONAL REGULATOR"/>
    <property type="match status" value="1"/>
</dbReference>
<evidence type="ECO:0000313" key="7">
    <source>
        <dbReference type="Proteomes" id="UP000095517"/>
    </source>
</evidence>
<evidence type="ECO:0000256" key="3">
    <source>
        <dbReference type="ARBA" id="ARBA00023163"/>
    </source>
</evidence>
<dbReference type="AlphaFoldDB" id="A0A173WTE1"/>
<feature type="transmembrane region" description="Helical" evidence="4">
    <location>
        <begin position="147"/>
        <end position="168"/>
    </location>
</feature>
<sequence length="368" mass="42973">MGILHLSVELALDLIALISGIILIIRAKDNYPQLYWGIIAVGIGFMFSWENIGWLTIVTDTPEYDFTELLNIDKMLKWYALANIVALFPIASLSPGYFNHFRIFTFLLPPIITITVGICYLYFNGNITAIHSLNEIMPNIGNMDVKLRISIFLLSVITPLFILIYVTSRVKTHRKMNRNMYLFMGFLFLFLGIYILFTLSINEFIFNLFGITAIVFTVLFSMLYLRYENPFSDHISMVYNTEEEEENPEEMRNSFQPLTLFTTIESYLKKEHPYTDQKYNIKDLAEALNDKERNISDAIKSQGFTGFREYINYIRLEHFKQLIAQNPKKNVKELMFACGFSSRATFYRNFSERYGISPSKFIEYQQSK</sequence>
<dbReference type="Proteomes" id="UP000095517">
    <property type="component" value="Unassembled WGS sequence"/>
</dbReference>
<feature type="transmembrane region" description="Helical" evidence="4">
    <location>
        <begin position="180"/>
        <end position="199"/>
    </location>
</feature>
<evidence type="ECO:0000313" key="6">
    <source>
        <dbReference type="EMBL" id="CUN42216.1"/>
    </source>
</evidence>
<dbReference type="Pfam" id="PF12833">
    <property type="entry name" value="HTH_18"/>
    <property type="match status" value="1"/>
</dbReference>
<dbReference type="RefSeq" id="WP_055278243.1">
    <property type="nucleotide sequence ID" value="NZ_CABIXA010000001.1"/>
</dbReference>
<organism evidence="6 7">
    <name type="scientific">Bacteroides finegoldii</name>
    <dbReference type="NCBI Taxonomy" id="338188"/>
    <lineage>
        <taxon>Bacteria</taxon>
        <taxon>Pseudomonadati</taxon>
        <taxon>Bacteroidota</taxon>
        <taxon>Bacteroidia</taxon>
        <taxon>Bacteroidales</taxon>
        <taxon>Bacteroidaceae</taxon>
        <taxon>Bacteroides</taxon>
    </lineage>
</organism>
<dbReference type="Gene3D" id="1.10.10.60">
    <property type="entry name" value="Homeodomain-like"/>
    <property type="match status" value="1"/>
</dbReference>
<keyword evidence="4" id="KW-0812">Transmembrane</keyword>
<keyword evidence="1" id="KW-0805">Transcription regulation</keyword>
<feature type="transmembrane region" description="Helical" evidence="4">
    <location>
        <begin position="34"/>
        <end position="58"/>
    </location>
</feature>
<dbReference type="GO" id="GO:0003700">
    <property type="term" value="F:DNA-binding transcription factor activity"/>
    <property type="evidence" value="ECO:0007669"/>
    <property type="project" value="InterPro"/>
</dbReference>
<dbReference type="PANTHER" id="PTHR43280">
    <property type="entry name" value="ARAC-FAMILY TRANSCRIPTIONAL REGULATOR"/>
    <property type="match status" value="1"/>
</dbReference>
<dbReference type="SUPFAM" id="SSF46689">
    <property type="entry name" value="Homeodomain-like"/>
    <property type="match status" value="1"/>
</dbReference>
<feature type="transmembrane region" description="Helical" evidence="4">
    <location>
        <begin position="205"/>
        <end position="225"/>
    </location>
</feature>
<feature type="transmembrane region" description="Helical" evidence="4">
    <location>
        <begin position="6"/>
        <end position="27"/>
    </location>
</feature>
<evidence type="ECO:0000256" key="1">
    <source>
        <dbReference type="ARBA" id="ARBA00023015"/>
    </source>
</evidence>
<gene>
    <name evidence="6" type="ORF">ERS852397_00185</name>
</gene>
<keyword evidence="3" id="KW-0804">Transcription</keyword>
<evidence type="ECO:0000259" key="5">
    <source>
        <dbReference type="PROSITE" id="PS01124"/>
    </source>
</evidence>
<keyword evidence="2" id="KW-0238">DNA-binding</keyword>
<name>A0A173WTE1_9BACE</name>
<evidence type="ECO:0000256" key="2">
    <source>
        <dbReference type="ARBA" id="ARBA00023125"/>
    </source>
</evidence>
<dbReference type="InterPro" id="IPR018060">
    <property type="entry name" value="HTH_AraC"/>
</dbReference>
<accession>A0A173WTE1</accession>
<dbReference type="STRING" id="338188.ERS852397_00185"/>
<feature type="transmembrane region" description="Helical" evidence="4">
    <location>
        <begin position="78"/>
        <end position="98"/>
    </location>
</feature>
<protein>
    <submittedName>
        <fullName evidence="6">Helix-turn-helix domain-containing protein</fullName>
    </submittedName>
</protein>
<evidence type="ECO:0000256" key="4">
    <source>
        <dbReference type="SAM" id="Phobius"/>
    </source>
</evidence>
<proteinExistence type="predicted"/>
<feature type="transmembrane region" description="Helical" evidence="4">
    <location>
        <begin position="103"/>
        <end position="123"/>
    </location>
</feature>